<evidence type="ECO:0000256" key="8">
    <source>
        <dbReference type="SAM" id="Coils"/>
    </source>
</evidence>
<dbReference type="Gene3D" id="1.20.1600.10">
    <property type="entry name" value="Outer membrane efflux proteins (OEP)"/>
    <property type="match status" value="1"/>
</dbReference>
<keyword evidence="3" id="KW-0813">Transport</keyword>
<evidence type="ECO:0000256" key="4">
    <source>
        <dbReference type="ARBA" id="ARBA00022452"/>
    </source>
</evidence>
<dbReference type="InterPro" id="IPR051906">
    <property type="entry name" value="TolC-like"/>
</dbReference>
<organism evidence="10 11">
    <name type="scientific">Fodinibius roseus</name>
    <dbReference type="NCBI Taxonomy" id="1194090"/>
    <lineage>
        <taxon>Bacteria</taxon>
        <taxon>Pseudomonadati</taxon>
        <taxon>Balneolota</taxon>
        <taxon>Balneolia</taxon>
        <taxon>Balneolales</taxon>
        <taxon>Balneolaceae</taxon>
        <taxon>Fodinibius</taxon>
    </lineage>
</organism>
<evidence type="ECO:0000256" key="2">
    <source>
        <dbReference type="ARBA" id="ARBA00007613"/>
    </source>
</evidence>
<keyword evidence="6" id="KW-0472">Membrane</keyword>
<dbReference type="Pfam" id="PF02321">
    <property type="entry name" value="OEP"/>
    <property type="match status" value="2"/>
</dbReference>
<dbReference type="SUPFAM" id="SSF56954">
    <property type="entry name" value="Outer membrane efflux proteins (OEP)"/>
    <property type="match status" value="1"/>
</dbReference>
<dbReference type="PANTHER" id="PTHR30026">
    <property type="entry name" value="OUTER MEMBRANE PROTEIN TOLC"/>
    <property type="match status" value="1"/>
</dbReference>
<keyword evidence="9" id="KW-0732">Signal</keyword>
<dbReference type="OrthoDB" id="13803at2"/>
<proteinExistence type="inferred from homology"/>
<feature type="signal peptide" evidence="9">
    <location>
        <begin position="1"/>
        <end position="26"/>
    </location>
</feature>
<dbReference type="PANTHER" id="PTHR30026:SF20">
    <property type="entry name" value="OUTER MEMBRANE PROTEIN TOLC"/>
    <property type="match status" value="1"/>
</dbReference>
<comment type="subcellular location">
    <subcellularLocation>
        <location evidence="1">Cell outer membrane</location>
    </subcellularLocation>
</comment>
<gene>
    <name evidence="10" type="ORF">SAMN05443144_12614</name>
</gene>
<protein>
    <submittedName>
        <fullName evidence="10">Outer membrane protein TolC</fullName>
    </submittedName>
</protein>
<evidence type="ECO:0000313" key="10">
    <source>
        <dbReference type="EMBL" id="SHG36784.1"/>
    </source>
</evidence>
<dbReference type="RefSeq" id="WP_073067725.1">
    <property type="nucleotide sequence ID" value="NZ_FQUS01000026.1"/>
</dbReference>
<evidence type="ECO:0000256" key="7">
    <source>
        <dbReference type="ARBA" id="ARBA00023237"/>
    </source>
</evidence>
<keyword evidence="8" id="KW-0175">Coiled coil</keyword>
<evidence type="ECO:0000256" key="5">
    <source>
        <dbReference type="ARBA" id="ARBA00022692"/>
    </source>
</evidence>
<accession>A0A1M5J874</accession>
<dbReference type="GO" id="GO:0015562">
    <property type="term" value="F:efflux transmembrane transporter activity"/>
    <property type="evidence" value="ECO:0007669"/>
    <property type="project" value="InterPro"/>
</dbReference>
<dbReference type="GO" id="GO:0009279">
    <property type="term" value="C:cell outer membrane"/>
    <property type="evidence" value="ECO:0007669"/>
    <property type="project" value="UniProtKB-SubCell"/>
</dbReference>
<dbReference type="InterPro" id="IPR003423">
    <property type="entry name" value="OMP_efflux"/>
</dbReference>
<dbReference type="STRING" id="1194090.SAMN05443144_12614"/>
<evidence type="ECO:0000256" key="6">
    <source>
        <dbReference type="ARBA" id="ARBA00023136"/>
    </source>
</evidence>
<sequence>MSIPLSILLRVLPAGLLLLATIQPLAAQNNETGGQSVRKMSLVKVLNIAEKENFQVRMAESDIEITRSQYRQTNAAFLPRISLEETGVSTNDPLNVFGFKLKQESATTADFNPARLNAPDPYENFTTKLQVQQPLFNPDQLFRRSAVKNQLNAVKEQLEGTQSYARFQVKDTYYQLLLTEERLSVINTSLKAAHKNEERARDLREQGMVSKADYLAAAVRVRDLESRQSEAENQRQSVQENLRFLLGMNEEVVIQPTDSLQMASASLGSIPDNPPVENSTLQALQYRVQAAEEMVKSSKFSFLPSLNAFGSYEFNDKVLLGTRGESYFVGATLKWDLFSGFSKAGKVMQSRAELKKAEVAYRSRSLKTRMEIKQARRSVKQAQKQFDFADASVEQAAEDFRIRSDRYQQGMETTSDLLQAEARLSQARLQRLNALYQYNISIARLELLLEQELPN</sequence>
<reference evidence="10 11" key="1">
    <citation type="submission" date="2016-11" db="EMBL/GenBank/DDBJ databases">
        <authorList>
            <person name="Jaros S."/>
            <person name="Januszkiewicz K."/>
            <person name="Wedrychowicz H."/>
        </authorList>
    </citation>
    <scope>NUCLEOTIDE SEQUENCE [LARGE SCALE GENOMIC DNA]</scope>
    <source>
        <strain evidence="10 11">DSM 21986</strain>
    </source>
</reference>
<feature type="coiled-coil region" evidence="8">
    <location>
        <begin position="365"/>
        <end position="399"/>
    </location>
</feature>
<name>A0A1M5J874_9BACT</name>
<evidence type="ECO:0000256" key="3">
    <source>
        <dbReference type="ARBA" id="ARBA00022448"/>
    </source>
</evidence>
<dbReference type="GO" id="GO:0015288">
    <property type="term" value="F:porin activity"/>
    <property type="evidence" value="ECO:0007669"/>
    <property type="project" value="TreeGrafter"/>
</dbReference>
<evidence type="ECO:0000256" key="9">
    <source>
        <dbReference type="SAM" id="SignalP"/>
    </source>
</evidence>
<comment type="similarity">
    <text evidence="2">Belongs to the outer membrane factor (OMF) (TC 1.B.17) family.</text>
</comment>
<keyword evidence="4" id="KW-1134">Transmembrane beta strand</keyword>
<keyword evidence="11" id="KW-1185">Reference proteome</keyword>
<keyword evidence="5" id="KW-0812">Transmembrane</keyword>
<evidence type="ECO:0000313" key="11">
    <source>
        <dbReference type="Proteomes" id="UP000184041"/>
    </source>
</evidence>
<evidence type="ECO:0000256" key="1">
    <source>
        <dbReference type="ARBA" id="ARBA00004442"/>
    </source>
</evidence>
<dbReference type="Proteomes" id="UP000184041">
    <property type="component" value="Unassembled WGS sequence"/>
</dbReference>
<keyword evidence="7" id="KW-0998">Cell outer membrane</keyword>
<dbReference type="AlphaFoldDB" id="A0A1M5J874"/>
<dbReference type="GO" id="GO:1990281">
    <property type="term" value="C:efflux pump complex"/>
    <property type="evidence" value="ECO:0007669"/>
    <property type="project" value="TreeGrafter"/>
</dbReference>
<dbReference type="EMBL" id="FQUS01000026">
    <property type="protein sequence ID" value="SHG36784.1"/>
    <property type="molecule type" value="Genomic_DNA"/>
</dbReference>
<feature type="chain" id="PRO_5012748008" evidence="9">
    <location>
        <begin position="27"/>
        <end position="455"/>
    </location>
</feature>